<dbReference type="InterPro" id="IPR036634">
    <property type="entry name" value="PRD_sf"/>
</dbReference>
<dbReference type="SUPFAM" id="SSF63520">
    <property type="entry name" value="PTS-regulatory domain, PRD"/>
    <property type="match status" value="1"/>
</dbReference>
<protein>
    <recommendedName>
        <fullName evidence="1">PRD domain-containing protein</fullName>
    </recommendedName>
</protein>
<dbReference type="OrthoDB" id="3747487at2"/>
<accession>A0A1H2IT25</accession>
<dbReference type="Gene3D" id="1.10.1790.10">
    <property type="entry name" value="PRD domain"/>
    <property type="match status" value="1"/>
</dbReference>
<feature type="domain" description="PRD" evidence="1">
    <location>
        <begin position="10"/>
        <end position="124"/>
    </location>
</feature>
<dbReference type="PROSITE" id="PS51372">
    <property type="entry name" value="PRD_2"/>
    <property type="match status" value="1"/>
</dbReference>
<evidence type="ECO:0000313" key="2">
    <source>
        <dbReference type="EMBL" id="SDU47222.1"/>
    </source>
</evidence>
<evidence type="ECO:0000259" key="1">
    <source>
        <dbReference type="PROSITE" id="PS51372"/>
    </source>
</evidence>
<keyword evidence="3" id="KW-1185">Reference proteome</keyword>
<proteinExistence type="predicted"/>
<dbReference type="InterPro" id="IPR011608">
    <property type="entry name" value="PRD"/>
</dbReference>
<dbReference type="AlphaFoldDB" id="A0A1H2IT25"/>
<gene>
    <name evidence="2" type="ORF">SAMN04488563_1982</name>
</gene>
<dbReference type="Proteomes" id="UP000182977">
    <property type="component" value="Chromosome I"/>
</dbReference>
<evidence type="ECO:0000313" key="3">
    <source>
        <dbReference type="Proteomes" id="UP000182977"/>
    </source>
</evidence>
<dbReference type="GO" id="GO:0006355">
    <property type="term" value="P:regulation of DNA-templated transcription"/>
    <property type="evidence" value="ECO:0007669"/>
    <property type="project" value="InterPro"/>
</dbReference>
<reference evidence="3" key="1">
    <citation type="submission" date="2016-10" db="EMBL/GenBank/DDBJ databases">
        <authorList>
            <person name="Varghese N."/>
            <person name="Submissions S."/>
        </authorList>
    </citation>
    <scope>NUCLEOTIDE SEQUENCE [LARGE SCALE GENOMIC DNA]</scope>
    <source>
        <strain evidence="3">DSM 45079</strain>
    </source>
</reference>
<dbReference type="STRING" id="419479.SAMN04488563_1982"/>
<dbReference type="RefSeq" id="WP_046770313.1">
    <property type="nucleotide sequence ID" value="NZ_LBMC01000019.1"/>
</dbReference>
<sequence length="126" mass="13366">MDDRLRLRLDLFREMAQTPPGVVEFVTSELARLEPDFEVTDDTAGSLTSHLVAALGRLLRGEPDVEPPADAVYQQVVDEAPAAVDAAAGVSGRAQAALGVALSAVEQQYLSLHLGALALTATKENR</sequence>
<organism evidence="2 3">
    <name type="scientific">Jiangella alkaliphila</name>
    <dbReference type="NCBI Taxonomy" id="419479"/>
    <lineage>
        <taxon>Bacteria</taxon>
        <taxon>Bacillati</taxon>
        <taxon>Actinomycetota</taxon>
        <taxon>Actinomycetes</taxon>
        <taxon>Jiangellales</taxon>
        <taxon>Jiangellaceae</taxon>
        <taxon>Jiangella</taxon>
    </lineage>
</organism>
<dbReference type="EMBL" id="LT629791">
    <property type="protein sequence ID" value="SDU47222.1"/>
    <property type="molecule type" value="Genomic_DNA"/>
</dbReference>
<name>A0A1H2IT25_9ACTN</name>